<dbReference type="Proteomes" id="UP000654922">
    <property type="component" value="Unassembled WGS sequence"/>
</dbReference>
<evidence type="ECO:0000313" key="2">
    <source>
        <dbReference type="Proteomes" id="UP000654922"/>
    </source>
</evidence>
<comment type="caution">
    <text evidence="1">The sequence shown here is derived from an EMBL/GenBank/DDBJ whole genome shotgun (WGS) entry which is preliminary data.</text>
</comment>
<protein>
    <submittedName>
        <fullName evidence="1">Uncharacterized protein</fullName>
    </submittedName>
</protein>
<evidence type="ECO:0000313" key="1">
    <source>
        <dbReference type="EMBL" id="KAF7174649.1"/>
    </source>
</evidence>
<sequence length="87" mass="10331">MRHDGLHPRRERRVRPMRQQRLLHHPARINRLLLLLLLLPRRRCRRSNLRQILPVSDIMQQGGEFDDVRVVGDFGVCELFLLEDCAG</sequence>
<dbReference type="AlphaFoldDB" id="A0A8H6QLD6"/>
<name>A0A8H6QLD6_9EURO</name>
<organism evidence="1 2">
    <name type="scientific">Aspergillus felis</name>
    <dbReference type="NCBI Taxonomy" id="1287682"/>
    <lineage>
        <taxon>Eukaryota</taxon>
        <taxon>Fungi</taxon>
        <taxon>Dikarya</taxon>
        <taxon>Ascomycota</taxon>
        <taxon>Pezizomycotina</taxon>
        <taxon>Eurotiomycetes</taxon>
        <taxon>Eurotiomycetidae</taxon>
        <taxon>Eurotiales</taxon>
        <taxon>Aspergillaceae</taxon>
        <taxon>Aspergillus</taxon>
        <taxon>Aspergillus subgen. Fumigati</taxon>
    </lineage>
</organism>
<accession>A0A8H6QLD6</accession>
<dbReference type="EMBL" id="JACBAE010000555">
    <property type="protein sequence ID" value="KAF7174649.1"/>
    <property type="molecule type" value="Genomic_DNA"/>
</dbReference>
<reference evidence="1" key="1">
    <citation type="submission" date="2020-06" db="EMBL/GenBank/DDBJ databases">
        <title>Draft genome sequences of strains closely related to Aspergillus parafelis and Aspergillus hiratsukae.</title>
        <authorList>
            <person name="Dos Santos R.A.C."/>
            <person name="Rivero-Menendez O."/>
            <person name="Steenwyk J.L."/>
            <person name="Mead M.E."/>
            <person name="Goldman G.H."/>
            <person name="Alastruey-Izquierdo A."/>
            <person name="Rokas A."/>
        </authorList>
    </citation>
    <scope>NUCLEOTIDE SEQUENCE</scope>
    <source>
        <strain evidence="1">CNM-CM5623</strain>
    </source>
</reference>
<gene>
    <name evidence="1" type="ORF">CNMCM5623_009443</name>
</gene>
<proteinExistence type="predicted"/>